<evidence type="ECO:0000313" key="7">
    <source>
        <dbReference type="EMBL" id="MFC4713493.1"/>
    </source>
</evidence>
<name>A0ABV9MG04_9BACL</name>
<dbReference type="EMBL" id="JBHSGL010000005">
    <property type="protein sequence ID" value="MFC4713493.1"/>
    <property type="molecule type" value="Genomic_DNA"/>
</dbReference>
<evidence type="ECO:0000256" key="4">
    <source>
        <dbReference type="PIRNR" id="PIRNR000819"/>
    </source>
</evidence>
<keyword evidence="2 4" id="KW-0046">Antibiotic resistance</keyword>
<keyword evidence="4" id="KW-0067">ATP-binding</keyword>
<dbReference type="Pfam" id="PF13427">
    <property type="entry name" value="AadA_C"/>
    <property type="match status" value="1"/>
</dbReference>
<keyword evidence="4 7" id="KW-0548">Nucleotidyltransferase</keyword>
<evidence type="ECO:0000256" key="2">
    <source>
        <dbReference type="ARBA" id="ARBA00023251"/>
    </source>
</evidence>
<dbReference type="InterPro" id="IPR002934">
    <property type="entry name" value="Polymerase_NTP_transf_dom"/>
</dbReference>
<keyword evidence="1 4" id="KW-0808">Transferase</keyword>
<dbReference type="RefSeq" id="WP_377279201.1">
    <property type="nucleotide sequence ID" value="NZ_JBHSGL010000005.1"/>
</dbReference>
<evidence type="ECO:0000256" key="3">
    <source>
        <dbReference type="ARBA" id="ARBA00047831"/>
    </source>
</evidence>
<dbReference type="PIRSF" id="PIRSF000819">
    <property type="entry name" value="Streptomycin_3-adenylyltransf"/>
    <property type="match status" value="1"/>
</dbReference>
<dbReference type="Proteomes" id="UP001595932">
    <property type="component" value="Unassembled WGS sequence"/>
</dbReference>
<dbReference type="InterPro" id="IPR025184">
    <property type="entry name" value="AadA_C"/>
</dbReference>
<accession>A0ABV9MG04</accession>
<dbReference type="InterPro" id="IPR024172">
    <property type="entry name" value="AadA/Aad9"/>
</dbReference>
<feature type="domain" description="Polymerase nucleotidyl transferase" evidence="5">
    <location>
        <begin position="32"/>
        <end position="64"/>
    </location>
</feature>
<comment type="catalytic activity">
    <reaction evidence="3 4">
        <text>spectinomycin + ATP = 9-O-adenylylspectinomycin + diphosphate</text>
        <dbReference type="Rhea" id="RHEA:63228"/>
        <dbReference type="ChEBI" id="CHEBI:30616"/>
        <dbReference type="ChEBI" id="CHEBI:33019"/>
        <dbReference type="ChEBI" id="CHEBI:146260"/>
        <dbReference type="ChEBI" id="CHEBI:146261"/>
    </reaction>
</comment>
<keyword evidence="8" id="KW-1185">Reference proteome</keyword>
<evidence type="ECO:0000259" key="5">
    <source>
        <dbReference type="Pfam" id="PF01909"/>
    </source>
</evidence>
<evidence type="ECO:0000313" key="8">
    <source>
        <dbReference type="Proteomes" id="UP001595932"/>
    </source>
</evidence>
<dbReference type="CDD" id="cd05403">
    <property type="entry name" value="NT_KNTase_like"/>
    <property type="match status" value="1"/>
</dbReference>
<evidence type="ECO:0000256" key="1">
    <source>
        <dbReference type="ARBA" id="ARBA00022679"/>
    </source>
</evidence>
<dbReference type="Gene3D" id="3.30.460.10">
    <property type="entry name" value="Beta Polymerase, domain 2"/>
    <property type="match status" value="1"/>
</dbReference>
<dbReference type="Pfam" id="PF01909">
    <property type="entry name" value="NTP_transf_2"/>
    <property type="match status" value="1"/>
</dbReference>
<comment type="caution">
    <text evidence="7">The sequence shown here is derived from an EMBL/GenBank/DDBJ whole genome shotgun (WGS) entry which is preliminary data.</text>
</comment>
<gene>
    <name evidence="7" type="ORF">ACFO5U_11495</name>
</gene>
<protein>
    <recommendedName>
        <fullName evidence="4">Spectinomycin 9-adenylyltransferase</fullName>
    </recommendedName>
</protein>
<dbReference type="InterPro" id="IPR043519">
    <property type="entry name" value="NT_sf"/>
</dbReference>
<sequence length="265" mass="30971">MEYNWDNGSYEIKPFLHELIGKLAVLLDGKMVGVYLHGSLAMGGFNPRKSDIDLIVVTEQLLSVQTKRVLAQFFLQHSNRPFPIEISSLSLSQLENWRHPMVYDFHFSEFWRERFEVELKNATTLYLNDVEKTDDDLAAHFTILNHRGICLLGRPIQEIFPSIPHNHYLAAILDDYEECLEKIDECPVYCTLNLIRVYWYLKDREICSKLEAGAWGKENLPEKFTGLIEQVTEAYESDRMNTVFPKEELYAARDYLRGEIEKVKQ</sequence>
<dbReference type="SUPFAM" id="SSF81301">
    <property type="entry name" value="Nucleotidyltransferase"/>
    <property type="match status" value="1"/>
</dbReference>
<reference evidence="8" key="1">
    <citation type="journal article" date="2019" name="Int. J. Syst. Evol. Microbiol.">
        <title>The Global Catalogue of Microorganisms (GCM) 10K type strain sequencing project: providing services to taxonomists for standard genome sequencing and annotation.</title>
        <authorList>
            <consortium name="The Broad Institute Genomics Platform"/>
            <consortium name="The Broad Institute Genome Sequencing Center for Infectious Disease"/>
            <person name="Wu L."/>
            <person name="Ma J."/>
        </authorList>
    </citation>
    <scope>NUCLEOTIDE SEQUENCE [LARGE SCALE GENOMIC DNA]</scope>
    <source>
        <strain evidence="8">CGMCC 1.12151</strain>
    </source>
</reference>
<organism evidence="7 8">
    <name type="scientific">Planococcus dechangensis</name>
    <dbReference type="NCBI Taxonomy" id="1176255"/>
    <lineage>
        <taxon>Bacteria</taxon>
        <taxon>Bacillati</taxon>
        <taxon>Bacillota</taxon>
        <taxon>Bacilli</taxon>
        <taxon>Bacillales</taxon>
        <taxon>Caryophanaceae</taxon>
        <taxon>Planococcus</taxon>
    </lineage>
</organism>
<feature type="domain" description="Adenylyltransferase AadA C-terminal" evidence="6">
    <location>
        <begin position="158"/>
        <end position="252"/>
    </location>
</feature>
<keyword evidence="4" id="KW-0547">Nucleotide-binding</keyword>
<proteinExistence type="predicted"/>
<evidence type="ECO:0000259" key="6">
    <source>
        <dbReference type="Pfam" id="PF13427"/>
    </source>
</evidence>
<dbReference type="GO" id="GO:0016779">
    <property type="term" value="F:nucleotidyltransferase activity"/>
    <property type="evidence" value="ECO:0007669"/>
    <property type="project" value="UniProtKB-KW"/>
</dbReference>